<keyword evidence="5 8" id="KW-0249">Electron transport</keyword>
<feature type="binding site" description="axial binding residue" evidence="9">
    <location>
        <position position="270"/>
    </location>
    <ligand>
        <name>heme b</name>
        <dbReference type="ChEBI" id="CHEBI:60344"/>
        <label>1</label>
    </ligand>
    <ligandPart>
        <name>Fe</name>
        <dbReference type="ChEBI" id="CHEBI:18248"/>
    </ligandPart>
</feature>
<dbReference type="InterPro" id="IPR045265">
    <property type="entry name" value="AIR12_DOMON"/>
</dbReference>
<evidence type="ECO:0000313" key="14">
    <source>
        <dbReference type="Proteomes" id="UP000030687"/>
    </source>
</evidence>
<keyword evidence="3 10" id="KW-0812">Transmembrane</keyword>
<feature type="binding site" description="axial binding residue" evidence="9">
    <location>
        <position position="339"/>
    </location>
    <ligand>
        <name>heme b</name>
        <dbReference type="ChEBI" id="CHEBI:60344"/>
        <label>1</label>
    </ligand>
    <ligandPart>
        <name>Fe</name>
        <dbReference type="ChEBI" id="CHEBI:18248"/>
    </ligandPart>
</feature>
<dbReference type="Pfam" id="PF04526">
    <property type="entry name" value="DUF568"/>
    <property type="match status" value="1"/>
</dbReference>
<evidence type="ECO:0000313" key="13">
    <source>
        <dbReference type="EMBL" id="ESR65668.1"/>
    </source>
</evidence>
<dbReference type="KEGG" id="cic:CICLE_v10010484mg"/>
<dbReference type="Gramene" id="ESR65668">
    <property type="protein sequence ID" value="ESR65668"/>
    <property type="gene ID" value="CICLE_v10010484mg"/>
</dbReference>
<feature type="transmembrane region" description="Helical" evidence="10">
    <location>
        <begin position="235"/>
        <end position="256"/>
    </location>
</feature>
<evidence type="ECO:0000256" key="2">
    <source>
        <dbReference type="ARBA" id="ARBA00022448"/>
    </source>
</evidence>
<evidence type="ECO:0000256" key="3">
    <source>
        <dbReference type="ARBA" id="ARBA00022692"/>
    </source>
</evidence>
<dbReference type="eggNOG" id="KOG4293">
    <property type="taxonomic scope" value="Eukaryota"/>
</dbReference>
<dbReference type="InterPro" id="IPR006593">
    <property type="entry name" value="Cyt_b561/ferric_Rdtase_TM"/>
</dbReference>
<dbReference type="PANTHER" id="PTHR23130:SF175">
    <property type="entry name" value="CYTOCHROME B561 AND DOMON DOMAIN-CONTAINING PROTEIN"/>
    <property type="match status" value="1"/>
</dbReference>
<feature type="transmembrane region" description="Helical" evidence="10">
    <location>
        <begin position="341"/>
        <end position="361"/>
    </location>
</feature>
<evidence type="ECO:0000256" key="6">
    <source>
        <dbReference type="ARBA" id="ARBA00022989"/>
    </source>
</evidence>
<dbReference type="InterPro" id="IPR017214">
    <property type="entry name" value="UCP037471"/>
</dbReference>
<dbReference type="Proteomes" id="UP000030687">
    <property type="component" value="Unassembled WGS sequence"/>
</dbReference>
<accession>V4TYM8</accession>
<dbReference type="InParanoid" id="V4TYM8"/>
<feature type="binding site" description="axial binding residue" evidence="9">
    <location>
        <position position="303"/>
    </location>
    <ligand>
        <name>heme b</name>
        <dbReference type="ChEBI" id="CHEBI:60344"/>
        <label>1</label>
    </ligand>
    <ligandPart>
        <name>Fe</name>
        <dbReference type="ChEBI" id="CHEBI:18248"/>
    </ligandPart>
</feature>
<evidence type="ECO:0000256" key="4">
    <source>
        <dbReference type="ARBA" id="ARBA00022729"/>
    </source>
</evidence>
<dbReference type="GO" id="GO:0016020">
    <property type="term" value="C:membrane"/>
    <property type="evidence" value="ECO:0007669"/>
    <property type="project" value="UniProtKB-SubCell"/>
</dbReference>
<dbReference type="STRING" id="85681.V4TYM8"/>
<evidence type="ECO:0000256" key="1">
    <source>
        <dbReference type="ARBA" id="ARBA00004370"/>
    </source>
</evidence>
<dbReference type="SMART" id="SM00665">
    <property type="entry name" value="B561"/>
    <property type="match status" value="1"/>
</dbReference>
<dbReference type="OMA" id="DYRKYWN"/>
<evidence type="ECO:0000256" key="7">
    <source>
        <dbReference type="ARBA" id="ARBA00023136"/>
    </source>
</evidence>
<dbReference type="CDD" id="cd08760">
    <property type="entry name" value="Cyt_b561_FRRS1_like"/>
    <property type="match status" value="1"/>
</dbReference>
<dbReference type="PROSITE" id="PS50939">
    <property type="entry name" value="CYTOCHROME_B561"/>
    <property type="match status" value="1"/>
</dbReference>
<evidence type="ECO:0000259" key="11">
    <source>
        <dbReference type="PROSITE" id="PS50836"/>
    </source>
</evidence>
<keyword evidence="9" id="KW-0479">Metal-binding</keyword>
<sequence length="410" mass="47292">MEFFLTVYQAKQILYSRIRKLLFLLLQSAWTNNIKRVVIKNFDEFLQLKREKNITFCKKLPTLGAEFAWNYYDNQTETHIDILFGARLPSDTGSWLAWGVNPNQSPQMVGTRALIGIRQPNGTLALGTYNITADTKLGCKLQPSRIDVTVVSKHTEYVSSLDYFAITATLILPPEYNISRLNHVWQVGYDSDEMQPKKHRANLPNVDSTETINLKNQETTCCIGKHRRHLRTVHGILNILGWGTFLPIGVIIARYYRVYPNKFAWWFHFHVSCQIIGYTLGSIGWIIGLGLGRASKHYSFQTHRLLAIFIFTFTTLQMLALRLKPKRKDEYRKFWDMYHHFLGYALLALISVNIFEGIAILKPHQLVWKWAYIGLLGILAIVTLGFETYSWCKFISEKKKKASPPPPSAN</sequence>
<dbReference type="InterPro" id="IPR005018">
    <property type="entry name" value="DOMON_domain"/>
</dbReference>
<dbReference type="PIRSF" id="PIRSF037471">
    <property type="entry name" value="UCP037471"/>
    <property type="match status" value="1"/>
</dbReference>
<keyword evidence="9" id="KW-0408">Iron</keyword>
<comment type="subcellular location">
    <subcellularLocation>
        <location evidence="1">Membrane</location>
    </subcellularLocation>
</comment>
<evidence type="ECO:0000256" key="10">
    <source>
        <dbReference type="SAM" id="Phobius"/>
    </source>
</evidence>
<evidence type="ECO:0000259" key="12">
    <source>
        <dbReference type="PROSITE" id="PS50939"/>
    </source>
</evidence>
<dbReference type="AlphaFoldDB" id="V4TYM8"/>
<feature type="domain" description="DOMON" evidence="11">
    <location>
        <begin position="63"/>
        <end position="188"/>
    </location>
</feature>
<dbReference type="Gene3D" id="1.20.120.1770">
    <property type="match status" value="1"/>
</dbReference>
<feature type="transmembrane region" description="Helical" evidence="10">
    <location>
        <begin position="367"/>
        <end position="391"/>
    </location>
</feature>
<protein>
    <recommendedName>
        <fullName evidence="8">Cytochrome b561 and DOMON domain-containing protein</fullName>
    </recommendedName>
</protein>
<feature type="binding site" description="axial binding residue" evidence="9">
    <location>
        <position position="234"/>
    </location>
    <ligand>
        <name>heme b</name>
        <dbReference type="ChEBI" id="CHEBI:60344"/>
        <label>1</label>
    </ligand>
    <ligandPart>
        <name>Fe</name>
        <dbReference type="ChEBI" id="CHEBI:18248"/>
    </ligandPart>
</feature>
<organism evidence="13 14">
    <name type="scientific">Citrus clementina</name>
    <name type="common">Clementine</name>
    <name type="synonym">Citrus deliciosa x Citrus sinensis</name>
    <dbReference type="NCBI Taxonomy" id="85681"/>
    <lineage>
        <taxon>Eukaryota</taxon>
        <taxon>Viridiplantae</taxon>
        <taxon>Streptophyta</taxon>
        <taxon>Embryophyta</taxon>
        <taxon>Tracheophyta</taxon>
        <taxon>Spermatophyta</taxon>
        <taxon>Magnoliopsida</taxon>
        <taxon>eudicotyledons</taxon>
        <taxon>Gunneridae</taxon>
        <taxon>Pentapetalae</taxon>
        <taxon>rosids</taxon>
        <taxon>malvids</taxon>
        <taxon>Sapindales</taxon>
        <taxon>Rutaceae</taxon>
        <taxon>Aurantioideae</taxon>
        <taxon>Citrus</taxon>
    </lineage>
</organism>
<dbReference type="GO" id="GO:0046872">
    <property type="term" value="F:metal ion binding"/>
    <property type="evidence" value="ECO:0007669"/>
    <property type="project" value="UniProtKB-KW"/>
</dbReference>
<dbReference type="CDD" id="cd09629">
    <property type="entry name" value="DOMON_CIL1_like"/>
    <property type="match status" value="1"/>
</dbReference>
<feature type="transmembrane region" description="Helical" evidence="10">
    <location>
        <begin position="303"/>
        <end position="321"/>
    </location>
</feature>
<reference evidence="13 14" key="1">
    <citation type="submission" date="2013-10" db="EMBL/GenBank/DDBJ databases">
        <authorList>
            <consortium name="International Citrus Genome Consortium"/>
            <person name="Jenkins J."/>
            <person name="Schmutz J."/>
            <person name="Prochnik S."/>
            <person name="Rokhsar D."/>
            <person name="Gmitter F."/>
            <person name="Ollitrault P."/>
            <person name="Machado M."/>
            <person name="Talon M."/>
            <person name="Wincker P."/>
            <person name="Jaillon O."/>
            <person name="Morgante M."/>
        </authorList>
    </citation>
    <scope>NUCLEOTIDE SEQUENCE</scope>
    <source>
        <strain evidence="14">cv. Clemenules</strain>
    </source>
</reference>
<dbReference type="PANTHER" id="PTHR23130">
    <property type="entry name" value="CYTOCHROME B561 AND DOMON DOMAIN-CONTAINING PROTEIN"/>
    <property type="match status" value="1"/>
</dbReference>
<proteinExistence type="predicted"/>
<keyword evidence="4" id="KW-0732">Signal</keyword>
<name>V4TYM8_CITCL</name>
<evidence type="ECO:0000256" key="5">
    <source>
        <dbReference type="ARBA" id="ARBA00022982"/>
    </source>
</evidence>
<dbReference type="PROSITE" id="PS50836">
    <property type="entry name" value="DOMON"/>
    <property type="match status" value="1"/>
</dbReference>
<feature type="transmembrane region" description="Helical" evidence="10">
    <location>
        <begin position="263"/>
        <end position="291"/>
    </location>
</feature>
<gene>
    <name evidence="13" type="ORF">CICLE_v10010484mg</name>
</gene>
<comment type="cofactor">
    <cofactor evidence="8">
        <name>heme b</name>
        <dbReference type="ChEBI" id="CHEBI:60344"/>
    </cofactor>
    <text evidence="8">Binds 2 heme b groups non-covalently.</text>
</comment>
<keyword evidence="6 10" id="KW-1133">Transmembrane helix</keyword>
<evidence type="ECO:0000256" key="9">
    <source>
        <dbReference type="PIRSR" id="PIRSR037471-1"/>
    </source>
</evidence>
<keyword evidence="14" id="KW-1185">Reference proteome</keyword>
<evidence type="ECO:0000256" key="8">
    <source>
        <dbReference type="PIRNR" id="PIRNR037471"/>
    </source>
</evidence>
<keyword evidence="7 8" id="KW-0472">Membrane</keyword>
<keyword evidence="2 8" id="KW-0813">Transport</keyword>
<feature type="domain" description="Cytochrome b561" evidence="12">
    <location>
        <begin position="200"/>
        <end position="395"/>
    </location>
</feature>
<dbReference type="EMBL" id="KI535697">
    <property type="protein sequence ID" value="ESR65668.1"/>
    <property type="molecule type" value="Genomic_DNA"/>
</dbReference>